<evidence type="ECO:0000256" key="1">
    <source>
        <dbReference type="SAM" id="MobiDB-lite"/>
    </source>
</evidence>
<dbReference type="Proteomes" id="UP000325849">
    <property type="component" value="Unassembled WGS sequence"/>
</dbReference>
<comment type="caution">
    <text evidence="3">The sequence shown here is derived from an EMBL/GenBank/DDBJ whole genome shotgun (WGS) entry which is preliminary data.</text>
</comment>
<feature type="chain" id="PRO_5039575828" description="DUF3558 domain-containing protein" evidence="2">
    <location>
        <begin position="31"/>
        <end position="198"/>
    </location>
</feature>
<gene>
    <name evidence="3" type="ORF">FNH09_08200</name>
</gene>
<evidence type="ECO:0000313" key="4">
    <source>
        <dbReference type="Proteomes" id="UP000325849"/>
    </source>
</evidence>
<feature type="region of interest" description="Disordered" evidence="1">
    <location>
        <begin position="52"/>
        <end position="81"/>
    </location>
</feature>
<accession>A0A5N8V9G6</accession>
<feature type="compositionally biased region" description="Low complexity" evidence="1">
    <location>
        <begin position="57"/>
        <end position="71"/>
    </location>
</feature>
<reference evidence="3 4" key="1">
    <citation type="submission" date="2019-07" db="EMBL/GenBank/DDBJ databases">
        <title>New species of Amycolatopsis and Streptomyces.</title>
        <authorList>
            <person name="Duangmal K."/>
            <person name="Teo W.F.A."/>
            <person name="Lipun K."/>
        </authorList>
    </citation>
    <scope>NUCLEOTIDE SEQUENCE [LARGE SCALE GENOMIC DNA]</scope>
    <source>
        <strain evidence="3 4">NBRC 109810</strain>
    </source>
</reference>
<dbReference type="EMBL" id="VJZD01000022">
    <property type="protein sequence ID" value="MPY31282.1"/>
    <property type="molecule type" value="Genomic_DNA"/>
</dbReference>
<dbReference type="RefSeq" id="WP_152886082.1">
    <property type="nucleotide sequence ID" value="NZ_VJZD01000022.1"/>
</dbReference>
<evidence type="ECO:0008006" key="5">
    <source>
        <dbReference type="Google" id="ProtNLM"/>
    </source>
</evidence>
<dbReference type="PROSITE" id="PS51257">
    <property type="entry name" value="PROKAR_LIPOPROTEIN"/>
    <property type="match status" value="1"/>
</dbReference>
<sequence>MPNRRTLSIFALAPTVLVAAWALTACGARAQPVAAASTTPLRSFTPWPECAKGAVDSAPPSSSPKAAAPAPDGGTAAENPHFDENHAYRMSAELAPENRAAGEASVRLIRPALEAMRKDRQFTEKDVRAVLARWDCGADNGLAVFSEAPQYKRVSLSFYNGHACVSAVITPQDVVTEVYGIYAEPAPAGPCVENPGGH</sequence>
<keyword evidence="2" id="KW-0732">Signal</keyword>
<dbReference type="OrthoDB" id="4234221at2"/>
<feature type="signal peptide" evidence="2">
    <location>
        <begin position="1"/>
        <end position="30"/>
    </location>
</feature>
<protein>
    <recommendedName>
        <fullName evidence="5">DUF3558 domain-containing protein</fullName>
    </recommendedName>
</protein>
<organism evidence="3 4">
    <name type="scientific">Streptomyces adustus</name>
    <dbReference type="NCBI Taxonomy" id="1609272"/>
    <lineage>
        <taxon>Bacteria</taxon>
        <taxon>Bacillati</taxon>
        <taxon>Actinomycetota</taxon>
        <taxon>Actinomycetes</taxon>
        <taxon>Kitasatosporales</taxon>
        <taxon>Streptomycetaceae</taxon>
        <taxon>Streptomyces</taxon>
    </lineage>
</organism>
<proteinExistence type="predicted"/>
<evidence type="ECO:0000313" key="3">
    <source>
        <dbReference type="EMBL" id="MPY31282.1"/>
    </source>
</evidence>
<keyword evidence="4" id="KW-1185">Reference proteome</keyword>
<name>A0A5N8V9G6_9ACTN</name>
<dbReference type="AlphaFoldDB" id="A0A5N8V9G6"/>
<evidence type="ECO:0000256" key="2">
    <source>
        <dbReference type="SAM" id="SignalP"/>
    </source>
</evidence>